<dbReference type="AlphaFoldDB" id="A0A5M4FCR2"/>
<dbReference type="OrthoDB" id="9820532at2"/>
<keyword evidence="2" id="KW-1185">Reference proteome</keyword>
<evidence type="ECO:0000313" key="2">
    <source>
        <dbReference type="Proteomes" id="UP000380867"/>
    </source>
</evidence>
<accession>A0A5M4FCR2</accession>
<protein>
    <submittedName>
        <fullName evidence="1">Uncharacterized protein</fullName>
    </submittedName>
</protein>
<name>A0A5M4FCR2_9ACTN</name>
<gene>
    <name evidence="1" type="ORF">ESP70_006865</name>
</gene>
<dbReference type="EMBL" id="SDPQ02000002">
    <property type="protein sequence ID" value="KAA1397124.1"/>
    <property type="molecule type" value="Genomic_DNA"/>
</dbReference>
<reference evidence="1" key="1">
    <citation type="submission" date="2019-09" db="EMBL/GenBank/DDBJ databases">
        <authorList>
            <person name="Li J."/>
        </authorList>
    </citation>
    <scope>NUCLEOTIDE SEQUENCE [LARGE SCALE GENOMIC DNA]</scope>
    <source>
        <strain evidence="1">JCM 14732</strain>
    </source>
</reference>
<organism evidence="1 2">
    <name type="scientific">Aeromicrobium ginsengisoli</name>
    <dbReference type="NCBI Taxonomy" id="363867"/>
    <lineage>
        <taxon>Bacteria</taxon>
        <taxon>Bacillati</taxon>
        <taxon>Actinomycetota</taxon>
        <taxon>Actinomycetes</taxon>
        <taxon>Propionibacteriales</taxon>
        <taxon>Nocardioidaceae</taxon>
        <taxon>Aeromicrobium</taxon>
    </lineage>
</organism>
<dbReference type="Proteomes" id="UP000380867">
    <property type="component" value="Unassembled WGS sequence"/>
</dbReference>
<sequence length="360" mass="37419">MTPEPAGACLGGRLMRRLGAALVTAMIGACALAGCSGGGSDDSAAKPKPSASSFTVESALRELPPIEPSPDRPLQVFASDLAQASELGKLPKPRDPQSTATWIQRLNGPEVYIAGGEGLGLPRLQTGAMRKALGFDARDITTTSSVESLPDAVTVVHLADGVSSKDVSTTGAGKIGDLDPAGASDAPFPQVFGVARRDQQIALAKTQKALAAWRARGQRSLADHEPLLDVAKALGTHRVYDVVLSDRPADAAFGGQLAEHMPATMPAFDAVGVAQAVEDGKAVEYIAYRVKDIAGAESRIRAVWEDDFAIRSNAWFAEILDVEDVSTAGSVVTVKIAPTESAGTAAQMLVLGDIPFIVPD</sequence>
<comment type="caution">
    <text evidence="1">The sequence shown here is derived from an EMBL/GenBank/DDBJ whole genome shotgun (WGS) entry which is preliminary data.</text>
</comment>
<evidence type="ECO:0000313" key="1">
    <source>
        <dbReference type="EMBL" id="KAA1397124.1"/>
    </source>
</evidence>
<dbReference type="RefSeq" id="WP_149688617.1">
    <property type="nucleotide sequence ID" value="NZ_SDPQ02000002.1"/>
</dbReference>
<proteinExistence type="predicted"/>